<feature type="region of interest" description="Disordered" evidence="8">
    <location>
        <begin position="147"/>
        <end position="171"/>
    </location>
</feature>
<evidence type="ECO:0000256" key="2">
    <source>
        <dbReference type="ARBA" id="ARBA00005647"/>
    </source>
</evidence>
<sequence length="240" mass="28215">MRIDRCYFCSFPVYPGHGTTFVRNDCKIFKFCTSKCRKNFQHKRNPRKARWTKSFRKLNGKELTSDATFEFERRRNIPIKYNREKWSTVVSNLETIASIRHKRESKVVLDRLKVDKKVKLAQAKFLVRKHIAVIKSPAAGLKLAKKVTKKDTEEEMDEVEPKKQAELRTNAETLLDDEDDVIVRQHKAKKSSKKNVQFEDDDEEEEVSAQAGEKRKILENMDVDEDSDNREDEEEESDDE</sequence>
<dbReference type="GO" id="GO:0003735">
    <property type="term" value="F:structural constituent of ribosome"/>
    <property type="evidence" value="ECO:0007669"/>
    <property type="project" value="InterPro"/>
</dbReference>
<feature type="compositionally biased region" description="Acidic residues" evidence="8">
    <location>
        <begin position="198"/>
        <end position="207"/>
    </location>
</feature>
<evidence type="ECO:0000256" key="3">
    <source>
        <dbReference type="ARBA" id="ARBA00022517"/>
    </source>
</evidence>
<dbReference type="SUPFAM" id="SSF57716">
    <property type="entry name" value="Glucocorticoid receptor-like (DNA-binding domain)"/>
    <property type="match status" value="1"/>
</dbReference>
<comment type="function">
    <text evidence="6">Involved in the biogenesis of the 60S ribosomal subunit. Ensures the docking of NOG1 to pre-60S particles.</text>
</comment>
<dbReference type="OMA" id="MDEVEPK"/>
<dbReference type="CDD" id="cd00472">
    <property type="entry name" value="Ribosomal_L24e_L24"/>
    <property type="match status" value="1"/>
</dbReference>
<dbReference type="AlphaFoldDB" id="A0A8B7P6S0"/>
<evidence type="ECO:0000256" key="1">
    <source>
        <dbReference type="ARBA" id="ARBA00004123"/>
    </source>
</evidence>
<dbReference type="FunFam" id="2.30.170.20:FF:000001">
    <property type="entry name" value="probable ribosome biogenesis protein RLP24"/>
    <property type="match status" value="1"/>
</dbReference>
<feature type="region of interest" description="Disordered" evidence="8">
    <location>
        <begin position="185"/>
        <end position="240"/>
    </location>
</feature>
<comment type="similarity">
    <text evidence="2">Belongs to the eukaryotic ribosomal protein eL24 family.</text>
</comment>
<dbReference type="PROSITE" id="PS01073">
    <property type="entry name" value="RIBOSOMAL_L24E"/>
    <property type="match status" value="1"/>
</dbReference>
<evidence type="ECO:0000256" key="8">
    <source>
        <dbReference type="SAM" id="MobiDB-lite"/>
    </source>
</evidence>
<accession>A0A8B7P6S0</accession>
<dbReference type="PANTHER" id="PTHR10792:SF8">
    <property type="entry name" value="RIBOSOME BIOGENESIS PROTEIN RLP24-RELATED"/>
    <property type="match status" value="1"/>
</dbReference>
<keyword evidence="10" id="KW-1185">Reference proteome</keyword>
<comment type="subunit">
    <text evidence="7">Associated with nucleolar and cytoplasmic pre-60S particles. At the end of biogenesis it dissociates from cytoplasmic pre-60S particles and is likely to be exchanged for its ribosomal homologue, RPL24.</text>
</comment>
<feature type="compositionally biased region" description="Acidic residues" evidence="8">
    <location>
        <begin position="221"/>
        <end position="240"/>
    </location>
</feature>
<dbReference type="GO" id="GO:0005730">
    <property type="term" value="C:nucleolus"/>
    <property type="evidence" value="ECO:0007669"/>
    <property type="project" value="TreeGrafter"/>
</dbReference>
<dbReference type="InterPro" id="IPR023442">
    <property type="entry name" value="Ribosomal_eL24_CS"/>
</dbReference>
<protein>
    <recommendedName>
        <fullName evidence="5">Probable ribosome biogenesis protein RLP24</fullName>
    </recommendedName>
</protein>
<proteinExistence type="inferred from homology"/>
<reference evidence="11" key="1">
    <citation type="submission" date="2025-08" db="UniProtKB">
        <authorList>
            <consortium name="RefSeq"/>
        </authorList>
    </citation>
    <scope>IDENTIFICATION</scope>
</reference>
<dbReference type="InterPro" id="IPR011017">
    <property type="entry name" value="TRASH_dom"/>
</dbReference>
<evidence type="ECO:0000259" key="9">
    <source>
        <dbReference type="SMART" id="SM00746"/>
    </source>
</evidence>
<dbReference type="RefSeq" id="XP_018021859.1">
    <property type="nucleotide sequence ID" value="XM_018166370.1"/>
</dbReference>
<dbReference type="InterPro" id="IPR038630">
    <property type="entry name" value="L24e/L24_sf"/>
</dbReference>
<dbReference type="Pfam" id="PF01246">
    <property type="entry name" value="Ribosomal_L24e"/>
    <property type="match status" value="1"/>
</dbReference>
<comment type="subcellular location">
    <subcellularLocation>
        <location evidence="1">Nucleus</location>
    </subcellularLocation>
</comment>
<dbReference type="Proteomes" id="UP000694843">
    <property type="component" value="Unplaced"/>
</dbReference>
<dbReference type="Gene3D" id="2.30.170.20">
    <property type="entry name" value="Ribosomal protein L24e"/>
    <property type="match status" value="1"/>
</dbReference>
<gene>
    <name evidence="11" type="primary">LOC108678035</name>
</gene>
<dbReference type="GeneID" id="108678035"/>
<dbReference type="OrthoDB" id="10262490at2759"/>
<feature type="domain" description="TRASH" evidence="9">
    <location>
        <begin position="6"/>
        <end position="44"/>
    </location>
</feature>
<evidence type="ECO:0000256" key="6">
    <source>
        <dbReference type="ARBA" id="ARBA00059003"/>
    </source>
</evidence>
<organism evidence="10 11">
    <name type="scientific">Hyalella azteca</name>
    <name type="common">Amphipod</name>
    <dbReference type="NCBI Taxonomy" id="294128"/>
    <lineage>
        <taxon>Eukaryota</taxon>
        <taxon>Metazoa</taxon>
        <taxon>Ecdysozoa</taxon>
        <taxon>Arthropoda</taxon>
        <taxon>Crustacea</taxon>
        <taxon>Multicrustacea</taxon>
        <taxon>Malacostraca</taxon>
        <taxon>Eumalacostraca</taxon>
        <taxon>Peracarida</taxon>
        <taxon>Amphipoda</taxon>
        <taxon>Senticaudata</taxon>
        <taxon>Talitrida</taxon>
        <taxon>Talitroidea</taxon>
        <taxon>Hyalellidae</taxon>
        <taxon>Hyalella</taxon>
    </lineage>
</organism>
<name>A0A8B7P6S0_HYAAZ</name>
<evidence type="ECO:0000256" key="4">
    <source>
        <dbReference type="ARBA" id="ARBA00023242"/>
    </source>
</evidence>
<evidence type="ECO:0000256" key="7">
    <source>
        <dbReference type="ARBA" id="ARBA00064137"/>
    </source>
</evidence>
<dbReference type="InterPro" id="IPR000988">
    <property type="entry name" value="Ribosomal_eL24-rel_N"/>
</dbReference>
<evidence type="ECO:0000313" key="10">
    <source>
        <dbReference type="Proteomes" id="UP000694843"/>
    </source>
</evidence>
<evidence type="ECO:0000313" key="11">
    <source>
        <dbReference type="RefSeq" id="XP_018021859.1"/>
    </source>
</evidence>
<dbReference type="CTD" id="41372"/>
<dbReference type="KEGG" id="hazt:108678035"/>
<evidence type="ECO:0000256" key="5">
    <source>
        <dbReference type="ARBA" id="ARBA00039784"/>
    </source>
</evidence>
<dbReference type="SMART" id="SM00746">
    <property type="entry name" value="TRASH"/>
    <property type="match status" value="1"/>
</dbReference>
<dbReference type="PANTHER" id="PTHR10792">
    <property type="entry name" value="60S RIBOSOMAL PROTEIN L24"/>
    <property type="match status" value="1"/>
</dbReference>
<dbReference type="InterPro" id="IPR056366">
    <property type="entry name" value="Ribosomal_eL24"/>
</dbReference>
<keyword evidence="3" id="KW-0690">Ribosome biogenesis</keyword>
<dbReference type="GO" id="GO:0042273">
    <property type="term" value="P:ribosomal large subunit biogenesis"/>
    <property type="evidence" value="ECO:0007669"/>
    <property type="project" value="TreeGrafter"/>
</dbReference>
<keyword evidence="4" id="KW-0539">Nucleus</keyword>